<dbReference type="InterPro" id="IPR036388">
    <property type="entry name" value="WH-like_DNA-bd_sf"/>
</dbReference>
<dbReference type="Gene3D" id="1.10.10.10">
    <property type="entry name" value="Winged helix-like DNA-binding domain superfamily/Winged helix DNA-binding domain"/>
    <property type="match status" value="1"/>
</dbReference>
<dbReference type="Proteomes" id="UP000192276">
    <property type="component" value="Unassembled WGS sequence"/>
</dbReference>
<evidence type="ECO:0000313" key="4">
    <source>
        <dbReference type="Proteomes" id="UP000192276"/>
    </source>
</evidence>
<dbReference type="Pfam" id="PF05658">
    <property type="entry name" value="YadA_head"/>
    <property type="match status" value="4"/>
</dbReference>
<dbReference type="InterPro" id="IPR011049">
    <property type="entry name" value="Serralysin-like_metalloprot_C"/>
</dbReference>
<keyword evidence="4" id="KW-1185">Reference proteome</keyword>
<accession>A0A1V9EYL4</accession>
<feature type="coiled-coil region" evidence="1">
    <location>
        <begin position="336"/>
        <end position="370"/>
    </location>
</feature>
<dbReference type="InterPro" id="IPR008640">
    <property type="entry name" value="Adhesin_Head_dom"/>
</dbReference>
<evidence type="ECO:0000313" key="3">
    <source>
        <dbReference type="EMBL" id="OQP51240.1"/>
    </source>
</evidence>
<organism evidence="3 4">
    <name type="scientific">Niastella populi</name>
    <dbReference type="NCBI Taxonomy" id="550983"/>
    <lineage>
        <taxon>Bacteria</taxon>
        <taxon>Pseudomonadati</taxon>
        <taxon>Bacteroidota</taxon>
        <taxon>Chitinophagia</taxon>
        <taxon>Chitinophagales</taxon>
        <taxon>Chitinophagaceae</taxon>
        <taxon>Niastella</taxon>
    </lineage>
</organism>
<dbReference type="CDD" id="cd12820">
    <property type="entry name" value="LbR_YadA-like"/>
    <property type="match status" value="1"/>
</dbReference>
<comment type="caution">
    <text evidence="3">The sequence shown here is derived from an EMBL/GenBank/DDBJ whole genome shotgun (WGS) entry which is preliminary data.</text>
</comment>
<dbReference type="InterPro" id="IPR030392">
    <property type="entry name" value="S74_ICA"/>
</dbReference>
<evidence type="ECO:0000259" key="2">
    <source>
        <dbReference type="PROSITE" id="PS51688"/>
    </source>
</evidence>
<keyword evidence="1" id="KW-0175">Coiled coil</keyword>
<dbReference type="EMBL" id="LWBP01000218">
    <property type="protein sequence ID" value="OQP51240.1"/>
    <property type="molecule type" value="Genomic_DNA"/>
</dbReference>
<dbReference type="Gene3D" id="2.150.10.10">
    <property type="entry name" value="Serralysin-like metalloprotease, C-terminal"/>
    <property type="match status" value="2"/>
</dbReference>
<reference evidence="4" key="1">
    <citation type="submission" date="2016-04" db="EMBL/GenBank/DDBJ databases">
        <authorList>
            <person name="Chen L."/>
            <person name="Zhuang W."/>
            <person name="Wang G."/>
        </authorList>
    </citation>
    <scope>NUCLEOTIDE SEQUENCE [LARGE SCALE GENOMIC DNA]</scope>
    <source>
        <strain evidence="4">208</strain>
    </source>
</reference>
<dbReference type="STRING" id="550983.A4R26_29635"/>
<proteinExistence type="predicted"/>
<dbReference type="GO" id="GO:0019867">
    <property type="term" value="C:outer membrane"/>
    <property type="evidence" value="ECO:0007669"/>
    <property type="project" value="InterPro"/>
</dbReference>
<dbReference type="RefSeq" id="WP_165760446.1">
    <property type="nucleotide sequence ID" value="NZ_LWBP01000218.1"/>
</dbReference>
<dbReference type="PROSITE" id="PS51688">
    <property type="entry name" value="ICA"/>
    <property type="match status" value="1"/>
</dbReference>
<sequence>MASLVNGQVGIGTNTPLARLHVVDSSVLFSAPNDVPATPTAPPVNGAGRRMMWYADKAAFRAGYVGSFGSTYWDMANVGKYSFAAGYNTRASGENSFAMGNGNTASGNSSVVLGMNATASGERSFAMNGIATGTGATALGSNSQAGGEESVALGASSIALGLYSTVIGPSIAVGDFATAIGLQNRAGGRYSLAMGKNARTIHQGACVIGDASAQFTSDSVYSTASNQMTMRFVNGFRFFTSMNLSGGVEVYAGGGSWSSLSDKRKKENFKELNKEEVLTKVAALPVTTWNYKSQPADQRHIGPMAQDFYAAFQLDGVGNDTTINTVDIDGVNMVAIQALEKRTTLLQQENEQLKKQLEMMNQRFEALEKMISNQGNPKNKKAPVTK</sequence>
<evidence type="ECO:0000256" key="1">
    <source>
        <dbReference type="SAM" id="Coils"/>
    </source>
</evidence>
<protein>
    <recommendedName>
        <fullName evidence="2">Peptidase S74 domain-containing protein</fullName>
    </recommendedName>
</protein>
<gene>
    <name evidence="3" type="ORF">A4R26_29635</name>
</gene>
<dbReference type="Pfam" id="PF13884">
    <property type="entry name" value="Peptidase_S74"/>
    <property type="match status" value="1"/>
</dbReference>
<dbReference type="SUPFAM" id="SSF101967">
    <property type="entry name" value="Adhesin YadA, collagen-binding domain"/>
    <property type="match status" value="2"/>
</dbReference>
<feature type="domain" description="Peptidase S74" evidence="2">
    <location>
        <begin position="261"/>
        <end position="357"/>
    </location>
</feature>
<name>A0A1V9EYL4_9BACT</name>
<dbReference type="AlphaFoldDB" id="A0A1V9EYL4"/>